<organism evidence="5 6">
    <name type="scientific">Thalassolituus marinus</name>
    <dbReference type="NCBI Taxonomy" id="671053"/>
    <lineage>
        <taxon>Bacteria</taxon>
        <taxon>Pseudomonadati</taxon>
        <taxon>Pseudomonadota</taxon>
        <taxon>Gammaproteobacteria</taxon>
        <taxon>Oceanospirillales</taxon>
        <taxon>Oceanospirillaceae</taxon>
        <taxon>Thalassolituus</taxon>
    </lineage>
</organism>
<keyword evidence="6" id="KW-1185">Reference proteome</keyword>
<dbReference type="EMBL" id="JAEDAH010000105">
    <property type="protein sequence ID" value="MCA6065383.1"/>
    <property type="molecule type" value="Genomic_DNA"/>
</dbReference>
<evidence type="ECO:0000313" key="5">
    <source>
        <dbReference type="EMBL" id="MCA6065383.1"/>
    </source>
</evidence>
<feature type="domain" description="Calx-beta" evidence="4">
    <location>
        <begin position="124"/>
        <end position="227"/>
    </location>
</feature>
<dbReference type="InterPro" id="IPR003644">
    <property type="entry name" value="Calx_beta"/>
</dbReference>
<sequence>MNRFFLIFLPLLLSGCVGDEQTYPTISFGADVSTSEPNSGTIDLQIPLDLDLNGESGSFSYSVQVEHLSTSSSDAWLVQSMPVTVDAENPVVVLRIAHDSLVEGEEKLALRLSSSDLSVSRSDLYVTITDTTEATSVGFSSASATISEGSGDQSISVVVTNPSERDDVYLTISYAGTATKGTASSGDYYAPLSELTIPAGLTSAQIPIEVIDDGLAEGGESIVIAIDSSTVDISADAVSIFVPGDLSINDTGVVSHWDGTSFVSTPSTIFAGQDAEYGRDVGATNADGHAGFRLTKIDYAGNATSLSHRCVVDENTGLMWEVKSGASSLPSGVADMSFIDFVEEEVRLSNLESDDPDYKAYSYHAAHAAWDSLSYGHYWYVEDGSVNGGFEGVPGPEFMDGYPMQVTCAFPNLTQVGYIDSVTSCSTASYALYANGVAKCGVKDWRLPTIEELRSIMNFEPGEASLLSSYFPSMDGAVYMSSTPYANERGSYWCFDTANKISKLCNKHYPGSLMLVRGE</sequence>
<evidence type="ECO:0000256" key="3">
    <source>
        <dbReference type="ARBA" id="ARBA00022837"/>
    </source>
</evidence>
<dbReference type="Proteomes" id="UP000714380">
    <property type="component" value="Unassembled WGS sequence"/>
</dbReference>
<evidence type="ECO:0000256" key="1">
    <source>
        <dbReference type="ARBA" id="ARBA00022729"/>
    </source>
</evidence>
<dbReference type="RefSeq" id="WP_225677266.1">
    <property type="nucleotide sequence ID" value="NZ_JAEDAH010000105.1"/>
</dbReference>
<dbReference type="InterPro" id="IPR038081">
    <property type="entry name" value="CalX-like_sf"/>
</dbReference>
<accession>A0ABS7ZUE7</accession>
<keyword evidence="3" id="KW-0106">Calcium</keyword>
<dbReference type="Gene3D" id="2.60.40.2030">
    <property type="match status" value="1"/>
</dbReference>
<reference evidence="5 6" key="1">
    <citation type="submission" date="2020-12" db="EMBL/GenBank/DDBJ databases">
        <title>Novel Thalassolituus-related marine hydrocarbonoclastic bacteria mediated algae-derived hydrocarbons mineralization in twilight zone of the northern South China Sea.</title>
        <authorList>
            <person name="Dong C."/>
        </authorList>
    </citation>
    <scope>NUCLEOTIDE SEQUENCE [LARGE SCALE GENOMIC DNA]</scope>
    <source>
        <strain evidence="5 6">IMCC1826</strain>
    </source>
</reference>
<dbReference type="Pfam" id="PF03160">
    <property type="entry name" value="Calx-beta"/>
    <property type="match status" value="1"/>
</dbReference>
<dbReference type="Pfam" id="PF07603">
    <property type="entry name" value="Lcl_C"/>
    <property type="match status" value="1"/>
</dbReference>
<proteinExistence type="predicted"/>
<keyword evidence="2" id="KW-0677">Repeat</keyword>
<evidence type="ECO:0000259" key="4">
    <source>
        <dbReference type="SMART" id="SM00237"/>
    </source>
</evidence>
<evidence type="ECO:0000256" key="2">
    <source>
        <dbReference type="ARBA" id="ARBA00022737"/>
    </source>
</evidence>
<name>A0ABS7ZUE7_9GAMM</name>
<comment type="caution">
    <text evidence="5">The sequence shown here is derived from an EMBL/GenBank/DDBJ whole genome shotgun (WGS) entry which is preliminary data.</text>
</comment>
<dbReference type="SUPFAM" id="SSF141072">
    <property type="entry name" value="CalX-like"/>
    <property type="match status" value="1"/>
</dbReference>
<keyword evidence="1" id="KW-0732">Signal</keyword>
<evidence type="ECO:0000313" key="6">
    <source>
        <dbReference type="Proteomes" id="UP000714380"/>
    </source>
</evidence>
<gene>
    <name evidence="5" type="ORF">I9W95_17435</name>
</gene>
<dbReference type="PROSITE" id="PS51257">
    <property type="entry name" value="PROKAR_LIPOPROTEIN"/>
    <property type="match status" value="1"/>
</dbReference>
<protein>
    <submittedName>
        <fullName evidence="5">DUF1566 domain-containing protein</fullName>
    </submittedName>
</protein>
<dbReference type="InterPro" id="IPR011460">
    <property type="entry name" value="Lcl_C"/>
</dbReference>
<dbReference type="SMART" id="SM00237">
    <property type="entry name" value="Calx_beta"/>
    <property type="match status" value="1"/>
</dbReference>